<dbReference type="PIRSF" id="PIRSF037226">
    <property type="entry name" value="Amidohydrolase_ACY1L2_prd"/>
    <property type="match status" value="1"/>
</dbReference>
<comment type="similarity">
    <text evidence="1 2">Belongs to the peptidase M20A family.</text>
</comment>
<dbReference type="SUPFAM" id="SSF53187">
    <property type="entry name" value="Zn-dependent exopeptidases"/>
    <property type="match status" value="1"/>
</dbReference>
<dbReference type="InterPro" id="IPR002933">
    <property type="entry name" value="Peptidase_M20"/>
</dbReference>
<reference evidence="6" key="2">
    <citation type="submission" date="2015-01" db="EMBL/GenBank/DDBJ databases">
        <title>Evolutionary Origins and Diversification of the Mycorrhizal Mutualists.</title>
        <authorList>
            <consortium name="DOE Joint Genome Institute"/>
            <consortium name="Mycorrhizal Genomics Consortium"/>
            <person name="Kohler A."/>
            <person name="Kuo A."/>
            <person name="Nagy L.G."/>
            <person name="Floudas D."/>
            <person name="Copeland A."/>
            <person name="Barry K.W."/>
            <person name="Cichocki N."/>
            <person name="Veneault-Fourrey C."/>
            <person name="LaButti K."/>
            <person name="Lindquist E.A."/>
            <person name="Lipzen A."/>
            <person name="Lundell T."/>
            <person name="Morin E."/>
            <person name="Murat C."/>
            <person name="Riley R."/>
            <person name="Ohm R."/>
            <person name="Sun H."/>
            <person name="Tunlid A."/>
            <person name="Henrissat B."/>
            <person name="Grigoriev I.V."/>
            <person name="Hibbett D.S."/>
            <person name="Martin F."/>
        </authorList>
    </citation>
    <scope>NUCLEOTIDE SEQUENCE [LARGE SCALE GENOMIC DNA]</scope>
    <source>
        <strain evidence="6">MUT 4182</strain>
    </source>
</reference>
<proteinExistence type="inferred from homology"/>
<dbReference type="Gene3D" id="3.30.70.360">
    <property type="match status" value="1"/>
</dbReference>
<evidence type="ECO:0000259" key="4">
    <source>
        <dbReference type="Pfam" id="PF07687"/>
    </source>
</evidence>
<organism evidence="5 6">
    <name type="scientific">Tulasnella calospora MUT 4182</name>
    <dbReference type="NCBI Taxonomy" id="1051891"/>
    <lineage>
        <taxon>Eukaryota</taxon>
        <taxon>Fungi</taxon>
        <taxon>Dikarya</taxon>
        <taxon>Basidiomycota</taxon>
        <taxon>Agaricomycotina</taxon>
        <taxon>Agaricomycetes</taxon>
        <taxon>Cantharellales</taxon>
        <taxon>Tulasnellaceae</taxon>
        <taxon>Tulasnella</taxon>
    </lineage>
</organism>
<dbReference type="Pfam" id="PF01546">
    <property type="entry name" value="Peptidase_M20"/>
    <property type="match status" value="1"/>
</dbReference>
<dbReference type="HOGENOM" id="CLU_031812_1_1_1"/>
<dbReference type="Proteomes" id="UP000054248">
    <property type="component" value="Unassembled WGS sequence"/>
</dbReference>
<dbReference type="NCBIfam" id="TIGR01891">
    <property type="entry name" value="amidohydrolases"/>
    <property type="match status" value="1"/>
</dbReference>
<feature type="compositionally biased region" description="Basic and acidic residues" evidence="3">
    <location>
        <begin position="1"/>
        <end position="24"/>
    </location>
</feature>
<feature type="compositionally biased region" description="Basic and acidic residues" evidence="3">
    <location>
        <begin position="31"/>
        <end position="46"/>
    </location>
</feature>
<name>A0A0C3Q7G2_9AGAM</name>
<dbReference type="PANTHER" id="PTHR30575:SF0">
    <property type="entry name" value="XAA-ARG DIPEPTIDASE"/>
    <property type="match status" value="1"/>
</dbReference>
<feature type="region of interest" description="Disordered" evidence="3">
    <location>
        <begin position="1"/>
        <end position="46"/>
    </location>
</feature>
<dbReference type="AlphaFoldDB" id="A0A0C3Q7G2"/>
<dbReference type="InterPro" id="IPR017439">
    <property type="entry name" value="Amidohydrolase"/>
</dbReference>
<reference evidence="5 6" key="1">
    <citation type="submission" date="2014-04" db="EMBL/GenBank/DDBJ databases">
        <authorList>
            <consortium name="DOE Joint Genome Institute"/>
            <person name="Kuo A."/>
            <person name="Girlanda M."/>
            <person name="Perotto S."/>
            <person name="Kohler A."/>
            <person name="Nagy L.G."/>
            <person name="Floudas D."/>
            <person name="Copeland A."/>
            <person name="Barry K.W."/>
            <person name="Cichocki N."/>
            <person name="Veneault-Fourrey C."/>
            <person name="LaButti K."/>
            <person name="Lindquist E.A."/>
            <person name="Lipzen A."/>
            <person name="Lundell T."/>
            <person name="Morin E."/>
            <person name="Murat C."/>
            <person name="Sun H."/>
            <person name="Tunlid A."/>
            <person name="Henrissat B."/>
            <person name="Grigoriev I.V."/>
            <person name="Hibbett D.S."/>
            <person name="Martin F."/>
            <person name="Nordberg H.P."/>
            <person name="Cantor M.N."/>
            <person name="Hua S.X."/>
        </authorList>
    </citation>
    <scope>NUCLEOTIDE SEQUENCE [LARGE SCALE GENOMIC DNA]</scope>
    <source>
        <strain evidence="5 6">MUT 4182</strain>
    </source>
</reference>
<dbReference type="InterPro" id="IPR011650">
    <property type="entry name" value="Peptidase_M20_dimer"/>
</dbReference>
<accession>A0A0C3Q7G2</accession>
<dbReference type="OrthoDB" id="6119954at2759"/>
<feature type="domain" description="Peptidase M20 dimerisation" evidence="4">
    <location>
        <begin position="224"/>
        <end position="315"/>
    </location>
</feature>
<dbReference type="GO" id="GO:0016805">
    <property type="term" value="F:dipeptidase activity"/>
    <property type="evidence" value="ECO:0007669"/>
    <property type="project" value="InterPro"/>
</dbReference>
<evidence type="ECO:0000313" key="6">
    <source>
        <dbReference type="Proteomes" id="UP000054248"/>
    </source>
</evidence>
<dbReference type="EMBL" id="KN823194">
    <property type="protein sequence ID" value="KIO19966.1"/>
    <property type="molecule type" value="Genomic_DNA"/>
</dbReference>
<evidence type="ECO:0000256" key="3">
    <source>
        <dbReference type="SAM" id="MobiDB-lite"/>
    </source>
</evidence>
<gene>
    <name evidence="5" type="ORF">M407DRAFT_16048</name>
</gene>
<dbReference type="InterPro" id="IPR036264">
    <property type="entry name" value="Bact_exopeptidase_dim_dom"/>
</dbReference>
<evidence type="ECO:0000256" key="2">
    <source>
        <dbReference type="PIRNR" id="PIRNR037226"/>
    </source>
</evidence>
<evidence type="ECO:0000256" key="1">
    <source>
        <dbReference type="ARBA" id="ARBA00006247"/>
    </source>
</evidence>
<dbReference type="PANTHER" id="PTHR30575">
    <property type="entry name" value="PEPTIDASE M20"/>
    <property type="match status" value="1"/>
</dbReference>
<dbReference type="SUPFAM" id="SSF55031">
    <property type="entry name" value="Bacterial exopeptidase dimerisation domain"/>
    <property type="match status" value="1"/>
</dbReference>
<dbReference type="InterPro" id="IPR052030">
    <property type="entry name" value="Peptidase_M20/M20A_hydrolases"/>
</dbReference>
<sequence length="423" mass="45553">MLETGRDPLRQSKDLDDGGQERCSVHVWEMGGKEGKSERSDAESTFRPDVVKSIEEEMESLSDELRELSLKIHDHPEIMWEEKYAHDTLTAFMRDHGFDVTPHYLGFETAWRAAFEVGKGGRTVGFQSEMDALPGIGHACGHNLIAIIGVGCAIAVARAMKKHDIAAKVVLLGTPAEEGSQGKLKLIDAGGYKEMDACLMAHPSGGPPCSAGTGSSLAFQALTIQYFGHTAHAAGAPWEGQNALDAAFLAYSALSALRQQIKPTHRVHGIIEGGNWAPNVIPDYAKCRWIIRAPTWAEVEVLLGRVKKCFEAAALATDCRMEWSEQAGNYDVRQNECLASRLTQAAVGGSTDFGNVTYELPSLHPSYAIPTEPGGGNHTALFAKAAATKEAHAVSIQVAKILAITGARLLIDDNFMAEASSIS</sequence>
<protein>
    <recommendedName>
        <fullName evidence="2">Peptidase M20 domain-containing protein 2</fullName>
    </recommendedName>
</protein>
<dbReference type="Pfam" id="PF07687">
    <property type="entry name" value="M20_dimer"/>
    <property type="match status" value="1"/>
</dbReference>
<dbReference type="CDD" id="cd05672">
    <property type="entry name" value="M20_ACY1L2-like"/>
    <property type="match status" value="1"/>
</dbReference>
<dbReference type="Gene3D" id="3.40.630.10">
    <property type="entry name" value="Zn peptidases"/>
    <property type="match status" value="1"/>
</dbReference>
<dbReference type="InterPro" id="IPR017144">
    <property type="entry name" value="Xaa-Arg_dipeptidase"/>
</dbReference>
<keyword evidence="6" id="KW-1185">Reference proteome</keyword>
<evidence type="ECO:0000313" key="5">
    <source>
        <dbReference type="EMBL" id="KIO19966.1"/>
    </source>
</evidence>
<dbReference type="STRING" id="1051891.A0A0C3Q7G2"/>
<dbReference type="FunFam" id="3.30.70.360:FF:000004">
    <property type="entry name" value="Peptidase M20 domain-containing protein 2"/>
    <property type="match status" value="1"/>
</dbReference>